<dbReference type="Proteomes" id="UP001153069">
    <property type="component" value="Unassembled WGS sequence"/>
</dbReference>
<reference evidence="2" key="1">
    <citation type="submission" date="2020-06" db="EMBL/GenBank/DDBJ databases">
        <authorList>
            <consortium name="Plant Systems Biology data submission"/>
        </authorList>
    </citation>
    <scope>NUCLEOTIDE SEQUENCE</scope>
    <source>
        <strain evidence="2">D6</strain>
    </source>
</reference>
<dbReference type="Pfam" id="PF10282">
    <property type="entry name" value="Lactonase"/>
    <property type="match status" value="2"/>
</dbReference>
<evidence type="ECO:0000313" key="2">
    <source>
        <dbReference type="EMBL" id="CAB9500086.1"/>
    </source>
</evidence>
<dbReference type="InterPro" id="IPR019405">
    <property type="entry name" value="Lactonase_7-beta_prop"/>
</dbReference>
<dbReference type="InterPro" id="IPR011044">
    <property type="entry name" value="Quino_amine_DH_bsu"/>
</dbReference>
<dbReference type="PANTHER" id="PTHR30344:SF1">
    <property type="entry name" value="6-PHOSPHOGLUCONOLACTONASE"/>
    <property type="match status" value="1"/>
</dbReference>
<organism evidence="2 3">
    <name type="scientific">Seminavis robusta</name>
    <dbReference type="NCBI Taxonomy" id="568900"/>
    <lineage>
        <taxon>Eukaryota</taxon>
        <taxon>Sar</taxon>
        <taxon>Stramenopiles</taxon>
        <taxon>Ochrophyta</taxon>
        <taxon>Bacillariophyta</taxon>
        <taxon>Bacillariophyceae</taxon>
        <taxon>Bacillariophycidae</taxon>
        <taxon>Naviculales</taxon>
        <taxon>Naviculaceae</taxon>
        <taxon>Seminavis</taxon>
    </lineage>
</organism>
<accession>A0A9N8DG62</accession>
<dbReference type="Gene3D" id="2.130.10.10">
    <property type="entry name" value="YVTN repeat-like/Quinoprotein amine dehydrogenase"/>
    <property type="match status" value="1"/>
</dbReference>
<proteinExistence type="inferred from homology"/>
<gene>
    <name evidence="2" type="ORF">SEMRO_75_G041280.1</name>
</gene>
<dbReference type="AlphaFoldDB" id="A0A9N8DG62"/>
<dbReference type="OrthoDB" id="1715191at2759"/>
<dbReference type="PANTHER" id="PTHR30344">
    <property type="entry name" value="6-PHOSPHOGLUCONOLACTONASE-RELATED"/>
    <property type="match status" value="1"/>
</dbReference>
<dbReference type="InterPro" id="IPR050282">
    <property type="entry name" value="Cycloisomerase_2"/>
</dbReference>
<dbReference type="SUPFAM" id="SSF50969">
    <property type="entry name" value="YVTN repeat-like/Quinoprotein amine dehydrogenase"/>
    <property type="match status" value="1"/>
</dbReference>
<comment type="caution">
    <text evidence="2">The sequence shown here is derived from an EMBL/GenBank/DDBJ whole genome shotgun (WGS) entry which is preliminary data.</text>
</comment>
<name>A0A9N8DG62_9STRA</name>
<protein>
    <submittedName>
        <fullName evidence="2">Pfam:Muc_lac_enz</fullName>
    </submittedName>
</protein>
<evidence type="ECO:0000313" key="3">
    <source>
        <dbReference type="Proteomes" id="UP001153069"/>
    </source>
</evidence>
<keyword evidence="3" id="KW-1185">Reference proteome</keyword>
<dbReference type="InterPro" id="IPR015943">
    <property type="entry name" value="WD40/YVTN_repeat-like_dom_sf"/>
</dbReference>
<evidence type="ECO:0000256" key="1">
    <source>
        <dbReference type="ARBA" id="ARBA00005564"/>
    </source>
</evidence>
<sequence>MSTGSTGLLYLGTDSNKLLVVKDGEVIQSIHPVAPNPLGLPEGVYNGISTEWVSCHPRFPVVYALTSYWNASEACVTTFQIQKPSGKLIRLGESSSTHGLHAAHATFSPDGNTFVMAHHNDGKLVFFDCSNGAEALPSKPILVIETPEVNPGRRRITKPKDAFPGLPSLHHVQYSPSQKCLVTVDPSQDYIFTYTVNEQTGLPISRNPQSKFKCYSDVPIYGYFQRLITQCVLKCKRRARKTAIHPNGKYIYVLYESLNRIQVYKLVDDLGTIDFKISCCQEVSTLDPAFFKTPWCRPVGIALQLAAELYVTNDGSTLLVSNRGDIKVPGSRAESGIRVFSIHQDGQVLQPQGALDNIQGPVRHFLCMEDTSSELVAAVCQSGGKSYLQSFRQEKGKHNSKGDERHYEYAATTTISVPENVFCIAHHRG</sequence>
<dbReference type="EMBL" id="CAICTM010000074">
    <property type="protein sequence ID" value="CAB9500086.1"/>
    <property type="molecule type" value="Genomic_DNA"/>
</dbReference>
<comment type="similarity">
    <text evidence="1">Belongs to the cycloisomerase 2 family.</text>
</comment>
<dbReference type="GO" id="GO:0017057">
    <property type="term" value="F:6-phosphogluconolactonase activity"/>
    <property type="evidence" value="ECO:0007669"/>
    <property type="project" value="TreeGrafter"/>
</dbReference>